<sequence length="102" mass="10961">MASTTTIVSVMLLLSLFIMSSTFVSAARQLNETPKVTGDQSANSEKTKVGTESTKAKDEVSLSDKKFFIPIPIPFPFPFPRTKVPGMPGSNLPSFTPPGPEN</sequence>
<reference evidence="3" key="2">
    <citation type="submission" date="2023-05" db="EMBL/GenBank/DDBJ databases">
        <authorList>
            <person name="Schelkunov M.I."/>
        </authorList>
    </citation>
    <scope>NUCLEOTIDE SEQUENCE</scope>
    <source>
        <strain evidence="3">Hsosn_3</strain>
        <tissue evidence="3">Leaf</tissue>
    </source>
</reference>
<protein>
    <recommendedName>
        <fullName evidence="5">Transmembrane protein</fullName>
    </recommendedName>
</protein>
<evidence type="ECO:0000256" key="2">
    <source>
        <dbReference type="SAM" id="SignalP"/>
    </source>
</evidence>
<feature type="compositionally biased region" description="Polar residues" evidence="1">
    <location>
        <begin position="32"/>
        <end position="44"/>
    </location>
</feature>
<reference evidence="3" key="1">
    <citation type="submission" date="2023-02" db="EMBL/GenBank/DDBJ databases">
        <title>Genome of toxic invasive species Heracleum sosnowskyi carries increased number of genes despite the absence of recent whole-genome duplications.</title>
        <authorList>
            <person name="Schelkunov M."/>
            <person name="Shtratnikova V."/>
            <person name="Makarenko M."/>
            <person name="Klepikova A."/>
            <person name="Omelchenko D."/>
            <person name="Novikova G."/>
            <person name="Obukhova E."/>
            <person name="Bogdanov V."/>
            <person name="Penin A."/>
            <person name="Logacheva M."/>
        </authorList>
    </citation>
    <scope>NUCLEOTIDE SEQUENCE</scope>
    <source>
        <strain evidence="3">Hsosn_3</strain>
        <tissue evidence="3">Leaf</tissue>
    </source>
</reference>
<evidence type="ECO:0008006" key="5">
    <source>
        <dbReference type="Google" id="ProtNLM"/>
    </source>
</evidence>
<dbReference type="Proteomes" id="UP001237642">
    <property type="component" value="Unassembled WGS sequence"/>
</dbReference>
<feature type="region of interest" description="Disordered" evidence="1">
    <location>
        <begin position="32"/>
        <end position="56"/>
    </location>
</feature>
<name>A0AAD8IGL3_9APIA</name>
<keyword evidence="2" id="KW-0732">Signal</keyword>
<feature type="chain" id="PRO_5041933689" description="Transmembrane protein" evidence="2">
    <location>
        <begin position="27"/>
        <end position="102"/>
    </location>
</feature>
<gene>
    <name evidence="3" type="ORF">POM88_022538</name>
</gene>
<dbReference type="EMBL" id="JAUIZM010000005">
    <property type="protein sequence ID" value="KAK1384803.1"/>
    <property type="molecule type" value="Genomic_DNA"/>
</dbReference>
<evidence type="ECO:0000313" key="3">
    <source>
        <dbReference type="EMBL" id="KAK1384803.1"/>
    </source>
</evidence>
<keyword evidence="4" id="KW-1185">Reference proteome</keyword>
<feature type="signal peptide" evidence="2">
    <location>
        <begin position="1"/>
        <end position="26"/>
    </location>
</feature>
<accession>A0AAD8IGL3</accession>
<feature type="compositionally biased region" description="Basic and acidic residues" evidence="1">
    <location>
        <begin position="45"/>
        <end position="56"/>
    </location>
</feature>
<comment type="caution">
    <text evidence="3">The sequence shown here is derived from an EMBL/GenBank/DDBJ whole genome shotgun (WGS) entry which is preliminary data.</text>
</comment>
<evidence type="ECO:0000256" key="1">
    <source>
        <dbReference type="SAM" id="MobiDB-lite"/>
    </source>
</evidence>
<dbReference type="AlphaFoldDB" id="A0AAD8IGL3"/>
<organism evidence="3 4">
    <name type="scientific">Heracleum sosnowskyi</name>
    <dbReference type="NCBI Taxonomy" id="360622"/>
    <lineage>
        <taxon>Eukaryota</taxon>
        <taxon>Viridiplantae</taxon>
        <taxon>Streptophyta</taxon>
        <taxon>Embryophyta</taxon>
        <taxon>Tracheophyta</taxon>
        <taxon>Spermatophyta</taxon>
        <taxon>Magnoliopsida</taxon>
        <taxon>eudicotyledons</taxon>
        <taxon>Gunneridae</taxon>
        <taxon>Pentapetalae</taxon>
        <taxon>asterids</taxon>
        <taxon>campanulids</taxon>
        <taxon>Apiales</taxon>
        <taxon>Apiaceae</taxon>
        <taxon>Apioideae</taxon>
        <taxon>apioid superclade</taxon>
        <taxon>Tordylieae</taxon>
        <taxon>Tordyliinae</taxon>
        <taxon>Heracleum</taxon>
    </lineage>
</organism>
<evidence type="ECO:0000313" key="4">
    <source>
        <dbReference type="Proteomes" id="UP001237642"/>
    </source>
</evidence>
<proteinExistence type="predicted"/>